<comment type="similarity">
    <text evidence="3">Belongs to the peptidase M24B family.</text>
</comment>
<evidence type="ECO:0000256" key="1">
    <source>
        <dbReference type="ARBA" id="ARBA00001424"/>
    </source>
</evidence>
<evidence type="ECO:0000256" key="5">
    <source>
        <dbReference type="ARBA" id="ARBA00022723"/>
    </source>
</evidence>
<dbReference type="InterPro" id="IPR052433">
    <property type="entry name" value="X-Pro_dipept-like"/>
</dbReference>
<dbReference type="SUPFAM" id="SSF53092">
    <property type="entry name" value="Creatinase/prolidase N-terminal domain"/>
    <property type="match status" value="1"/>
</dbReference>
<dbReference type="PANTHER" id="PTHR43226:SF4">
    <property type="entry name" value="XAA-PRO AMINOPEPTIDASE 3"/>
    <property type="match status" value="1"/>
</dbReference>
<evidence type="ECO:0000256" key="6">
    <source>
        <dbReference type="ARBA" id="ARBA00022801"/>
    </source>
</evidence>
<dbReference type="EMBL" id="AJ937765">
    <property type="protein sequence ID" value="CAI78584.1"/>
    <property type="molecule type" value="Genomic_DNA"/>
</dbReference>
<evidence type="ECO:0000256" key="2">
    <source>
        <dbReference type="ARBA" id="ARBA00001936"/>
    </source>
</evidence>
<evidence type="ECO:0000256" key="7">
    <source>
        <dbReference type="ARBA" id="ARBA00023211"/>
    </source>
</evidence>
<dbReference type="SUPFAM" id="SSF55920">
    <property type="entry name" value="Creatinase/aminopeptidase"/>
    <property type="match status" value="1"/>
</dbReference>
<dbReference type="AlphaFoldDB" id="Q2YZY1"/>
<name>Q2YZY1_9BACT</name>
<keyword evidence="5" id="KW-0479">Metal-binding</keyword>
<evidence type="ECO:0000256" key="4">
    <source>
        <dbReference type="ARBA" id="ARBA00012574"/>
    </source>
</evidence>
<organism evidence="9">
    <name type="scientific">uncultured Aminicenantes bacterium</name>
    <dbReference type="NCBI Taxonomy" id="174294"/>
    <lineage>
        <taxon>Bacteria</taxon>
        <taxon>Candidatus Aminicenantota</taxon>
        <taxon>environmental samples</taxon>
    </lineage>
</organism>
<sequence length="477" mass="53214">MPLLFNRVHGKGGHMRRNRAAIIVIAFLILASRSALGADLTFMKSEYAARRAKLMDQIPDGAAVILGAQPVTGFNPFVQNNDLMYFSGVEIPNAVLVVDGRNRTGTLFFTMSESAARNEGISQELVKNPREATGIENVLPIEQLSSHLSRLASRGSVLYTSFKPEELARECSNEKFGTLFQSMMTNVWDGRLTRELQFVQNLKTRFPQVEVKDCSPMIWDLRSLKSPAEIEVLRRAGALGAQAATELMKACRVGVFEYELSAIFEYFCRKAGADIAYNVIISSAENHPYLHYYKHDRKLADGDFLVVDAGPDVDYYDVDISLSFPANGRFSPRQREIYQAALTVQKEFLARYRPGLTAAEVQAQVRESLLRKGFDLDRDIFKIRTMQNGTSHDVGLAVHDVVGPSGRGPFRVGQVFACDIYAVFPGEDLGVRIEDTVVITETGCEVLTKGIPREIPEIETLMKQPGLIQILKEKSLY</sequence>
<keyword evidence="7" id="KW-0464">Manganese</keyword>
<dbReference type="GO" id="GO:0030145">
    <property type="term" value="F:manganese ion binding"/>
    <property type="evidence" value="ECO:0007669"/>
    <property type="project" value="InterPro"/>
</dbReference>
<dbReference type="GO" id="GO:0070006">
    <property type="term" value="F:metalloaminopeptidase activity"/>
    <property type="evidence" value="ECO:0007669"/>
    <property type="project" value="InterPro"/>
</dbReference>
<dbReference type="InterPro" id="IPR007865">
    <property type="entry name" value="Aminopep_P_N"/>
</dbReference>
<dbReference type="Pfam" id="PF00557">
    <property type="entry name" value="Peptidase_M24"/>
    <property type="match status" value="1"/>
</dbReference>
<accession>Q2YZY1</accession>
<keyword evidence="9" id="KW-0645">Protease</keyword>
<dbReference type="InterPro" id="IPR000994">
    <property type="entry name" value="Pept_M24"/>
</dbReference>
<dbReference type="Gene3D" id="3.90.230.10">
    <property type="entry name" value="Creatinase/methionine aminopeptidase superfamily"/>
    <property type="match status" value="1"/>
</dbReference>
<dbReference type="EC" id="3.4.11.9" evidence="4"/>
<comment type="catalytic activity">
    <reaction evidence="1">
        <text>Release of any N-terminal amino acid, including proline, that is linked to proline, even from a dipeptide or tripeptide.</text>
        <dbReference type="EC" id="3.4.11.9"/>
    </reaction>
</comment>
<comment type="cofactor">
    <cofactor evidence="2">
        <name>Mn(2+)</name>
        <dbReference type="ChEBI" id="CHEBI:29035"/>
    </cofactor>
</comment>
<evidence type="ECO:0000313" key="9">
    <source>
        <dbReference type="EMBL" id="CAI78584.1"/>
    </source>
</evidence>
<dbReference type="Pfam" id="PF05195">
    <property type="entry name" value="AMP_N"/>
    <property type="match status" value="1"/>
</dbReference>
<dbReference type="InterPro" id="IPR029149">
    <property type="entry name" value="Creatin/AminoP/Spt16_N"/>
</dbReference>
<keyword evidence="9" id="KW-0031">Aminopeptidase</keyword>
<dbReference type="SMART" id="SM01011">
    <property type="entry name" value="AMP_N"/>
    <property type="match status" value="1"/>
</dbReference>
<dbReference type="Gene3D" id="3.40.350.10">
    <property type="entry name" value="Creatinase/prolidase N-terminal domain"/>
    <property type="match status" value="1"/>
</dbReference>
<dbReference type="InterPro" id="IPR036005">
    <property type="entry name" value="Creatinase/aminopeptidase-like"/>
</dbReference>
<evidence type="ECO:0000259" key="8">
    <source>
        <dbReference type="SMART" id="SM01011"/>
    </source>
</evidence>
<dbReference type="GO" id="GO:0006508">
    <property type="term" value="P:proteolysis"/>
    <property type="evidence" value="ECO:0007669"/>
    <property type="project" value="TreeGrafter"/>
</dbReference>
<evidence type="ECO:0000256" key="3">
    <source>
        <dbReference type="ARBA" id="ARBA00008766"/>
    </source>
</evidence>
<proteinExistence type="inferred from homology"/>
<gene>
    <name evidence="9" type="primary">pepP</name>
</gene>
<keyword evidence="6" id="KW-0378">Hydrolase</keyword>
<dbReference type="PANTHER" id="PTHR43226">
    <property type="entry name" value="XAA-PRO AMINOPEPTIDASE 3"/>
    <property type="match status" value="1"/>
</dbReference>
<reference evidence="9" key="1">
    <citation type="journal article" date="2005" name="Environ. Microbiol.">
        <title>Lateral gene transfer and phylogenetic assignment of environmental fosmid clones.</title>
        <authorList>
            <person name="Nesbo C.L."/>
            <person name="Boucher Y."/>
            <person name="Dlutek M."/>
            <person name="Doolittle F.W."/>
        </authorList>
    </citation>
    <scope>NUCLEOTIDE SEQUENCE</scope>
</reference>
<feature type="domain" description="Aminopeptidase P N-terminal" evidence="8">
    <location>
        <begin position="42"/>
        <end position="168"/>
    </location>
</feature>
<protein>
    <recommendedName>
        <fullName evidence="4">Xaa-Pro aminopeptidase</fullName>
        <ecNumber evidence="4">3.4.11.9</ecNumber>
    </recommendedName>
</protein>